<evidence type="ECO:0000259" key="14">
    <source>
        <dbReference type="Pfam" id="PF00732"/>
    </source>
</evidence>
<dbReference type="Pfam" id="PF05199">
    <property type="entry name" value="GMC_oxred_C"/>
    <property type="match status" value="1"/>
</dbReference>
<evidence type="ECO:0000256" key="1">
    <source>
        <dbReference type="ARBA" id="ARBA00000920"/>
    </source>
</evidence>
<protein>
    <recommendedName>
        <fullName evidence="5">long-chain-alcohol oxidase</fullName>
        <ecNumber evidence="5">1.1.3.20</ecNumber>
    </recommendedName>
</protein>
<reference evidence="17" key="1">
    <citation type="journal article" date="2013" name="Science">
        <title>The Amborella genome and the evolution of flowering plants.</title>
        <authorList>
            <consortium name="Amborella Genome Project"/>
        </authorList>
    </citation>
    <scope>NUCLEOTIDE SEQUENCE [LARGE SCALE GENOMIC DNA]</scope>
</reference>
<comment type="subcellular location">
    <subcellularLocation>
        <location evidence="3">Membrane</location>
    </subcellularLocation>
</comment>
<dbReference type="Pfam" id="PF00732">
    <property type="entry name" value="GMC_oxred_N"/>
    <property type="match status" value="1"/>
</dbReference>
<keyword evidence="6" id="KW-0285">Flavoprotein</keyword>
<dbReference type="PIRSF" id="PIRSF028937">
    <property type="entry name" value="Lg_Ch_AO"/>
    <property type="match status" value="1"/>
</dbReference>
<evidence type="ECO:0000313" key="17">
    <source>
        <dbReference type="Proteomes" id="UP000017836"/>
    </source>
</evidence>
<evidence type="ECO:0000256" key="4">
    <source>
        <dbReference type="ARBA" id="ARBA00010790"/>
    </source>
</evidence>
<dbReference type="GO" id="GO:0050660">
    <property type="term" value="F:flavin adenine dinucleotide binding"/>
    <property type="evidence" value="ECO:0007669"/>
    <property type="project" value="InterPro"/>
</dbReference>
<dbReference type="InterPro" id="IPR036188">
    <property type="entry name" value="FAD/NAD-bd_sf"/>
</dbReference>
<evidence type="ECO:0000256" key="13">
    <source>
        <dbReference type="PIRSR" id="PIRSR028937-2"/>
    </source>
</evidence>
<feature type="domain" description="Glucose-methanol-choline oxidoreductase N-terminal" evidence="14">
    <location>
        <begin position="348"/>
        <end position="568"/>
    </location>
</feature>
<dbReference type="OrthoDB" id="269227at2759"/>
<dbReference type="GO" id="GO:0046577">
    <property type="term" value="F:long-chain-alcohol oxidase activity"/>
    <property type="evidence" value="ECO:0007669"/>
    <property type="project" value="UniProtKB-EC"/>
</dbReference>
<dbReference type="AlphaFoldDB" id="W1NHV1"/>
<proteinExistence type="inferred from homology"/>
<dbReference type="SUPFAM" id="SSF51905">
    <property type="entry name" value="FAD/NAD(P)-binding domain"/>
    <property type="match status" value="1"/>
</dbReference>
<dbReference type="eggNOG" id="ENOG502QSD8">
    <property type="taxonomic scope" value="Eukaryota"/>
</dbReference>
<gene>
    <name evidence="16" type="ORF">AMTR_s00011p00262370</name>
</gene>
<dbReference type="Gene3D" id="3.50.50.60">
    <property type="entry name" value="FAD/NAD(P)-binding domain"/>
    <property type="match status" value="2"/>
</dbReference>
<dbReference type="GO" id="GO:0016020">
    <property type="term" value="C:membrane"/>
    <property type="evidence" value="ECO:0007669"/>
    <property type="project" value="UniProtKB-SubCell"/>
</dbReference>
<evidence type="ECO:0000256" key="5">
    <source>
        <dbReference type="ARBA" id="ARBA00013125"/>
    </source>
</evidence>
<evidence type="ECO:0000256" key="8">
    <source>
        <dbReference type="ARBA" id="ARBA00022827"/>
    </source>
</evidence>
<name>W1NHV1_AMBTC</name>
<dbReference type="InterPro" id="IPR007867">
    <property type="entry name" value="GMC_OxRtase_C"/>
</dbReference>
<sequence length="814" mass="88867">MEPSNPSTPLTSFFSTKTSSSSCSNGVSIFPSSNETINGHYHSSSLMGGLPPSPNHLSPRQMESLTALCDTLIPSIDVDFHGQQPRNAGDDAIRSFATSAFMSDFHGQQQQNAGDDAIRSFFATSASMSGTPDHVAGLVSGKVKHALSGVLRLCLWLLSTWYGTFIICGTLSLSSHFPYFQSFPQIIQPKREEIMLSWSTSSIYLLRALFQCIKFFVHLIFYSKVDENNHNSTWQAIGYCGPDPQKESGCPHGQQESKGPLQHGVIDLDSMDHHTFAHVLRASGFTVSQPKEKFSNFTIKCDAVVVGSGSGGGVAAGVLAVAGHKVVVLEKGHYFARSQLSLLEGPTMDQMYDRHGLIATDDLSAIILAGSTVGGGSAINWSAAIRTPDHVLNEWNQVHGLELFESKAYHQAMDVVARDMGVQTQVSDEGLACSALRKGCQELGFPVVNVPRNSPDDHYCGWCCFGCKDGKKKGTGETWLLDMVNSGNGVVVSGARVVEVVQRKRKGMRNLAVGVVFERENKRLGCRERFMIVSKVTVVACGALGTPVLLKKSGLRSQEIGRNLHIHPTNMAWGYFPENRDFEKEKRSYEGGILTAMLPVPGKSKDSGYGGLIQNPALHPGMFSVVMPWMSSLDMKERMTRFSRTVHLFALVRDKGSGVVSSPPYLSYKMSHSDKETMSNCMEKMLRILAAAGAEEIGTHGSNGERINVKVASSHEFERFVREVSRKPLQRFSNGYWRPICSAHQMGTCRMGAHPNDSVVDQKGECWEVEGLYIADSSVFPTALGVNPMLTVQAIAYCTAHAALDAVSRKTTKN</sequence>
<organism evidence="16 17">
    <name type="scientific">Amborella trichopoda</name>
    <dbReference type="NCBI Taxonomy" id="13333"/>
    <lineage>
        <taxon>Eukaryota</taxon>
        <taxon>Viridiplantae</taxon>
        <taxon>Streptophyta</taxon>
        <taxon>Embryophyta</taxon>
        <taxon>Tracheophyta</taxon>
        <taxon>Spermatophyta</taxon>
        <taxon>Magnoliopsida</taxon>
        <taxon>Amborellales</taxon>
        <taxon>Amborellaceae</taxon>
        <taxon>Amborella</taxon>
    </lineage>
</organism>
<comment type="similarity">
    <text evidence="4">Belongs to the GMC oxidoreductase family.</text>
</comment>
<evidence type="ECO:0000256" key="3">
    <source>
        <dbReference type="ARBA" id="ARBA00004370"/>
    </source>
</evidence>
<dbReference type="InterPro" id="IPR000172">
    <property type="entry name" value="GMC_OxRdtase_N"/>
</dbReference>
<dbReference type="PANTHER" id="PTHR46056:SF4">
    <property type="entry name" value="LONG-CHAIN-ALCOHOL OXIDASE FAO4A"/>
    <property type="match status" value="1"/>
</dbReference>
<evidence type="ECO:0000256" key="2">
    <source>
        <dbReference type="ARBA" id="ARBA00003842"/>
    </source>
</evidence>
<evidence type="ECO:0000256" key="7">
    <source>
        <dbReference type="ARBA" id="ARBA00022692"/>
    </source>
</evidence>
<dbReference type="KEGG" id="atr:18422681"/>
<accession>W1NHV1</accession>
<evidence type="ECO:0000313" key="16">
    <source>
        <dbReference type="EMBL" id="ERM94774.1"/>
    </source>
</evidence>
<keyword evidence="17" id="KW-1185">Reference proteome</keyword>
<keyword evidence="11" id="KW-0472">Membrane</keyword>
<dbReference type="InterPro" id="IPR012400">
    <property type="entry name" value="Long_Oxdase"/>
</dbReference>
<keyword evidence="10" id="KW-0560">Oxidoreductase</keyword>
<dbReference type="Gramene" id="ERM94774">
    <property type="protein sequence ID" value="ERM94774"/>
    <property type="gene ID" value="AMTR_s00011p00262370"/>
</dbReference>
<evidence type="ECO:0000256" key="10">
    <source>
        <dbReference type="ARBA" id="ARBA00023002"/>
    </source>
</evidence>
<feature type="active site" description="Proton acceptor" evidence="12">
    <location>
        <position position="744"/>
    </location>
</feature>
<dbReference type="STRING" id="13333.W1NHV1"/>
<comment type="function">
    <text evidence="2">Long-chain fatty alcohol oxidase involved in the omega-oxidation pathway of lipid degradation.</text>
</comment>
<comment type="catalytic activity">
    <reaction evidence="1">
        <text>a long-chain primary fatty alcohol + O2 = a long-chain fatty aldehyde + H2O2</text>
        <dbReference type="Rhea" id="RHEA:22756"/>
        <dbReference type="ChEBI" id="CHEBI:15379"/>
        <dbReference type="ChEBI" id="CHEBI:16240"/>
        <dbReference type="ChEBI" id="CHEBI:17176"/>
        <dbReference type="ChEBI" id="CHEBI:77396"/>
        <dbReference type="EC" id="1.1.3.20"/>
    </reaction>
</comment>
<dbReference type="EMBL" id="KI397507">
    <property type="protein sequence ID" value="ERM94774.1"/>
    <property type="molecule type" value="Genomic_DNA"/>
</dbReference>
<dbReference type="Proteomes" id="UP000017836">
    <property type="component" value="Unassembled WGS sequence"/>
</dbReference>
<evidence type="ECO:0000256" key="12">
    <source>
        <dbReference type="PIRSR" id="PIRSR028937-1"/>
    </source>
</evidence>
<evidence type="ECO:0000256" key="6">
    <source>
        <dbReference type="ARBA" id="ARBA00022630"/>
    </source>
</evidence>
<keyword evidence="9" id="KW-1133">Transmembrane helix</keyword>
<keyword evidence="7" id="KW-0812">Transmembrane</keyword>
<dbReference type="HOGENOM" id="CLU_008878_1_1_1"/>
<keyword evidence="8 13" id="KW-0274">FAD</keyword>
<feature type="binding site" evidence="13">
    <location>
        <begin position="301"/>
        <end position="316"/>
    </location>
    <ligand>
        <name>FAD</name>
        <dbReference type="ChEBI" id="CHEBI:57692"/>
    </ligand>
</feature>
<evidence type="ECO:0000259" key="15">
    <source>
        <dbReference type="Pfam" id="PF05199"/>
    </source>
</evidence>
<dbReference type="PANTHER" id="PTHR46056">
    <property type="entry name" value="LONG-CHAIN-ALCOHOL OXIDASE"/>
    <property type="match status" value="1"/>
</dbReference>
<feature type="domain" description="Glucose-methanol-choline oxidoreductase C-terminal" evidence="15">
    <location>
        <begin position="665"/>
        <end position="796"/>
    </location>
</feature>
<evidence type="ECO:0000256" key="9">
    <source>
        <dbReference type="ARBA" id="ARBA00022989"/>
    </source>
</evidence>
<dbReference type="OMA" id="CFQGCKW"/>
<dbReference type="EC" id="1.1.3.20" evidence="5"/>
<evidence type="ECO:0000256" key="11">
    <source>
        <dbReference type="ARBA" id="ARBA00023136"/>
    </source>
</evidence>